<keyword evidence="2" id="KW-1185">Reference proteome</keyword>
<evidence type="ECO:0000313" key="2">
    <source>
        <dbReference type="Proteomes" id="UP001525021"/>
    </source>
</evidence>
<gene>
    <name evidence="1" type="ORF">NXZ79_01935</name>
</gene>
<protein>
    <submittedName>
        <fullName evidence="1">Uncharacterized protein</fullName>
    </submittedName>
</protein>
<reference evidence="1 2" key="1">
    <citation type="submission" date="2022-08" db="EMBL/GenBank/DDBJ databases">
        <title>Lysinibacillus sequencing.</title>
        <authorList>
            <person name="Dunlap C."/>
        </authorList>
    </citation>
    <scope>NUCLEOTIDE SEQUENCE [LARGE SCALE GENOMIC DNA]</scope>
    <source>
        <strain evidence="1 2">PB211</strain>
    </source>
</reference>
<organism evidence="1 2">
    <name type="scientific">Lysinibacillus pinottii</name>
    <dbReference type="NCBI Taxonomy" id="2973932"/>
    <lineage>
        <taxon>Bacteria</taxon>
        <taxon>Bacillati</taxon>
        <taxon>Bacillota</taxon>
        <taxon>Bacilli</taxon>
        <taxon>Bacillales</taxon>
        <taxon>Bacillaceae</taxon>
        <taxon>Lysinibacillus</taxon>
    </lineage>
</organism>
<dbReference type="Proteomes" id="UP001525021">
    <property type="component" value="Unassembled WGS sequence"/>
</dbReference>
<comment type="caution">
    <text evidence="1">The sequence shown here is derived from an EMBL/GenBank/DDBJ whole genome shotgun (WGS) entry which is preliminary data.</text>
</comment>
<sequence length="177" mass="20092">MLTTPLKTILLGEGTFNHFDNSIEEGRNLQKSDFSLEAPNKPISVVLGNAYKDIYKIGDIFSLELISEVMDFQVVGFYHSGVGFSMNVGALQDVNLDHTIVIPHFIPHYKPVGEAAVFQHAYHIGELLSGYIRIPESVEKINEDTYAYTMDKMEEMAERHDISGLYKMPYWPVGFVW</sequence>
<name>A0ABT2DIW0_9BACI</name>
<accession>A0ABT2DIW0</accession>
<dbReference type="EMBL" id="JANTOO010000002">
    <property type="protein sequence ID" value="MCS1394833.1"/>
    <property type="molecule type" value="Genomic_DNA"/>
</dbReference>
<proteinExistence type="predicted"/>
<dbReference type="RefSeq" id="WP_036162279.1">
    <property type="nucleotide sequence ID" value="NZ_JANTOO010000002.1"/>
</dbReference>
<evidence type="ECO:0000313" key="1">
    <source>
        <dbReference type="EMBL" id="MCS1394833.1"/>
    </source>
</evidence>